<keyword evidence="1" id="KW-0472">Membrane</keyword>
<dbReference type="AlphaFoldDB" id="A0ABD3FRY6"/>
<reference evidence="2 3" key="1">
    <citation type="submission" date="2024-09" db="EMBL/GenBank/DDBJ databases">
        <title>Genome sequencing and assembly of Phytophthora oleae, isolate VK10A, causative agent of rot of olive drupes.</title>
        <authorList>
            <person name="Conti Taguali S."/>
            <person name="Riolo M."/>
            <person name="La Spada F."/>
            <person name="Cacciola S.O."/>
            <person name="Dionisio G."/>
        </authorList>
    </citation>
    <scope>NUCLEOTIDE SEQUENCE [LARGE SCALE GENOMIC DNA]</scope>
    <source>
        <strain evidence="2 3">VK10A</strain>
    </source>
</reference>
<evidence type="ECO:0000256" key="1">
    <source>
        <dbReference type="SAM" id="Phobius"/>
    </source>
</evidence>
<gene>
    <name evidence="2" type="ORF">V7S43_005897</name>
</gene>
<accession>A0ABD3FRY6</accession>
<proteinExistence type="predicted"/>
<dbReference type="Proteomes" id="UP001632037">
    <property type="component" value="Unassembled WGS sequence"/>
</dbReference>
<organism evidence="2 3">
    <name type="scientific">Phytophthora oleae</name>
    <dbReference type="NCBI Taxonomy" id="2107226"/>
    <lineage>
        <taxon>Eukaryota</taxon>
        <taxon>Sar</taxon>
        <taxon>Stramenopiles</taxon>
        <taxon>Oomycota</taxon>
        <taxon>Peronosporomycetes</taxon>
        <taxon>Peronosporales</taxon>
        <taxon>Peronosporaceae</taxon>
        <taxon>Phytophthora</taxon>
    </lineage>
</organism>
<keyword evidence="1" id="KW-0812">Transmembrane</keyword>
<keyword evidence="3" id="KW-1185">Reference proteome</keyword>
<feature type="transmembrane region" description="Helical" evidence="1">
    <location>
        <begin position="12"/>
        <end position="34"/>
    </location>
</feature>
<name>A0ABD3FRY6_9STRA</name>
<comment type="caution">
    <text evidence="2">The sequence shown here is derived from an EMBL/GenBank/DDBJ whole genome shotgun (WGS) entry which is preliminary data.</text>
</comment>
<dbReference type="EMBL" id="JBIMZQ010000009">
    <property type="protein sequence ID" value="KAL3669503.1"/>
    <property type="molecule type" value="Genomic_DNA"/>
</dbReference>
<evidence type="ECO:0000313" key="2">
    <source>
        <dbReference type="EMBL" id="KAL3669503.1"/>
    </source>
</evidence>
<sequence>MFFTQLKGNKTTASSPLLTALTSYTLVLVAFGTYHSRYSPAQKYCKAFVPWAYMFVRTEHEYAYTKLFKFAKIYLAER</sequence>
<protein>
    <submittedName>
        <fullName evidence="2">Uncharacterized protein</fullName>
    </submittedName>
</protein>
<keyword evidence="1" id="KW-1133">Transmembrane helix</keyword>
<evidence type="ECO:0000313" key="3">
    <source>
        <dbReference type="Proteomes" id="UP001632037"/>
    </source>
</evidence>